<dbReference type="Proteomes" id="UP000294937">
    <property type="component" value="Unassembled WGS sequence"/>
</dbReference>
<dbReference type="EMBL" id="SMAG01000007">
    <property type="protein sequence ID" value="TCS93504.1"/>
    <property type="molecule type" value="Genomic_DNA"/>
</dbReference>
<keyword evidence="1" id="KW-0812">Transmembrane</keyword>
<evidence type="ECO:0000256" key="1">
    <source>
        <dbReference type="SAM" id="Phobius"/>
    </source>
</evidence>
<keyword evidence="1" id="KW-1133">Transmembrane helix</keyword>
<keyword evidence="3" id="KW-1185">Reference proteome</keyword>
<name>A0A4R3L5R0_9BACL</name>
<reference evidence="2 3" key="1">
    <citation type="submission" date="2019-03" db="EMBL/GenBank/DDBJ databases">
        <title>Genomic Encyclopedia of Type Strains, Phase IV (KMG-IV): sequencing the most valuable type-strain genomes for metagenomic binning, comparative biology and taxonomic classification.</title>
        <authorList>
            <person name="Goeker M."/>
        </authorList>
    </citation>
    <scope>NUCLEOTIDE SEQUENCE [LARGE SCALE GENOMIC DNA]</scope>
    <source>
        <strain evidence="2 3">DSM 45707</strain>
    </source>
</reference>
<accession>A0A4R3L5R0</accession>
<evidence type="ECO:0000313" key="2">
    <source>
        <dbReference type="EMBL" id="TCS93504.1"/>
    </source>
</evidence>
<keyword evidence="1" id="KW-0472">Membrane</keyword>
<dbReference type="OrthoDB" id="2991207at2"/>
<gene>
    <name evidence="2" type="ORF">EDD58_107152</name>
</gene>
<comment type="caution">
    <text evidence="2">The sequence shown here is derived from an EMBL/GenBank/DDBJ whole genome shotgun (WGS) entry which is preliminary data.</text>
</comment>
<dbReference type="AlphaFoldDB" id="A0A4R3L5R0"/>
<evidence type="ECO:0000313" key="3">
    <source>
        <dbReference type="Proteomes" id="UP000294937"/>
    </source>
</evidence>
<sequence length="61" mass="6641">MEYFMVPFLVLSSILAVMGTMYNKKSGNKPGFLLSVVFTVCLVGVTGLSLLDLFGVYPFNA</sequence>
<feature type="transmembrane region" description="Helical" evidence="1">
    <location>
        <begin position="32"/>
        <end position="57"/>
    </location>
</feature>
<dbReference type="RefSeq" id="WP_131925877.1">
    <property type="nucleotide sequence ID" value="NZ_SMAG01000007.1"/>
</dbReference>
<organism evidence="2 3">
    <name type="scientific">Hazenella coriacea</name>
    <dbReference type="NCBI Taxonomy" id="1179467"/>
    <lineage>
        <taxon>Bacteria</taxon>
        <taxon>Bacillati</taxon>
        <taxon>Bacillota</taxon>
        <taxon>Bacilli</taxon>
        <taxon>Bacillales</taxon>
        <taxon>Thermoactinomycetaceae</taxon>
        <taxon>Hazenella</taxon>
    </lineage>
</organism>
<proteinExistence type="predicted"/>
<protein>
    <submittedName>
        <fullName evidence="2">Uncharacterized protein</fullName>
    </submittedName>
</protein>
<feature type="transmembrane region" description="Helical" evidence="1">
    <location>
        <begin position="6"/>
        <end position="23"/>
    </location>
</feature>